<protein>
    <submittedName>
        <fullName evidence="1">Uncharacterized protein</fullName>
    </submittedName>
</protein>
<sequence>MKWLLVGGPLNNERRELTVVQGKVSIGYKENPQLWVNDGVHVYEVGYRPNNDALYYSHSEPRS</sequence>
<accession>A0A1I9L2I7</accession>
<evidence type="ECO:0000313" key="2">
    <source>
        <dbReference type="Proteomes" id="UP000225190"/>
    </source>
</evidence>
<dbReference type="Proteomes" id="UP000225190">
    <property type="component" value="Segment"/>
</dbReference>
<proteinExistence type="predicted"/>
<organism evidence="1 2">
    <name type="scientific">Xanthomonas phage XAJ2</name>
    <dbReference type="NCBI Taxonomy" id="1775249"/>
    <lineage>
        <taxon>Viruses</taxon>
        <taxon>Duplodnaviria</taxon>
        <taxon>Heunggongvirae</taxon>
        <taxon>Uroviricota</taxon>
        <taxon>Caudoviricetes</taxon>
        <taxon>Caudoviricetes incertae sedis</taxon>
        <taxon>Xajduovirus</taxon>
        <taxon>Xajduovirus XAJ2</taxon>
    </lineage>
</organism>
<evidence type="ECO:0000313" key="1">
    <source>
        <dbReference type="EMBL" id="AMW36174.1"/>
    </source>
</evidence>
<dbReference type="EMBL" id="KU197014">
    <property type="protein sequence ID" value="AMW36174.1"/>
    <property type="molecule type" value="Genomic_DNA"/>
</dbReference>
<keyword evidence="2" id="KW-1185">Reference proteome</keyword>
<name>A0A1I9L2I7_9CAUD</name>
<reference evidence="1 2" key="1">
    <citation type="submission" date="2015-11" db="EMBL/GenBank/DDBJ databases">
        <title>Bacteriophages of Xanthomonas arboricola pv. juglandis: Characterization of two phages.</title>
        <authorList>
            <person name="Domotor D."/>
            <person name="Frank T."/>
            <person name="Rakhely G."/>
            <person name="Doffkay Z."/>
            <person name="Schneider G."/>
            <person name="Kovacs T."/>
        </authorList>
    </citation>
    <scope>NUCLEOTIDE SEQUENCE [LARGE SCALE GENOMIC DNA]</scope>
</reference>